<accession>A0A914CX62</accession>
<reference evidence="2" key="1">
    <citation type="submission" date="2022-11" db="UniProtKB">
        <authorList>
            <consortium name="WormBaseParasite"/>
        </authorList>
    </citation>
    <scope>IDENTIFICATION</scope>
</reference>
<evidence type="ECO:0000313" key="1">
    <source>
        <dbReference type="Proteomes" id="UP000887540"/>
    </source>
</evidence>
<dbReference type="AlphaFoldDB" id="A0A914CX62"/>
<sequence>MILVLFSPKSATFTEESINFISNNISILSDRRNQISEAVFIKSQDHNHGDNDNKNALLFHTWFEDKKR</sequence>
<name>A0A914CX62_9BILA</name>
<keyword evidence="1" id="KW-1185">Reference proteome</keyword>
<protein>
    <submittedName>
        <fullName evidence="2">Uncharacterized protein</fullName>
    </submittedName>
</protein>
<organism evidence="1 2">
    <name type="scientific">Acrobeloides nanus</name>
    <dbReference type="NCBI Taxonomy" id="290746"/>
    <lineage>
        <taxon>Eukaryota</taxon>
        <taxon>Metazoa</taxon>
        <taxon>Ecdysozoa</taxon>
        <taxon>Nematoda</taxon>
        <taxon>Chromadorea</taxon>
        <taxon>Rhabditida</taxon>
        <taxon>Tylenchina</taxon>
        <taxon>Cephalobomorpha</taxon>
        <taxon>Cephaloboidea</taxon>
        <taxon>Cephalobidae</taxon>
        <taxon>Acrobeloides</taxon>
    </lineage>
</organism>
<dbReference type="Proteomes" id="UP000887540">
    <property type="component" value="Unplaced"/>
</dbReference>
<evidence type="ECO:0000313" key="2">
    <source>
        <dbReference type="WBParaSite" id="ACRNAN_scaffold15817.g12230.t1"/>
    </source>
</evidence>
<dbReference type="WBParaSite" id="ACRNAN_scaffold15817.g12230.t1">
    <property type="protein sequence ID" value="ACRNAN_scaffold15817.g12230.t1"/>
    <property type="gene ID" value="ACRNAN_scaffold15817.g12230"/>
</dbReference>
<proteinExistence type="predicted"/>